<sequence>MITHYLYIFVHIQRWGQYQPLFSVTAISTIVLRNIINSVQTTVLDVVLRCSLLAPPLDGSHGCGAAMA</sequence>
<dbReference type="GeneID" id="94583402"/>
<reference evidence="1 2" key="1">
    <citation type="journal article" date="2016" name="PLoS ONE">
        <title>Sequence Assembly of Yarrowia lipolytica Strain W29/CLIB89 Shows Transposable Element Diversity.</title>
        <authorList>
            <person name="Magnan C."/>
            <person name="Yu J."/>
            <person name="Chang I."/>
            <person name="Jahn E."/>
            <person name="Kanomata Y."/>
            <person name="Wu J."/>
            <person name="Zeller M."/>
            <person name="Oakes M."/>
            <person name="Baldi P."/>
            <person name="Sandmeyer S."/>
        </authorList>
    </citation>
    <scope>NUCLEOTIDE SEQUENCE [LARGE SCALE GENOMIC DNA]</scope>
    <source>
        <strain evidence="2">CLIB89(W29)</strain>
    </source>
</reference>
<dbReference type="RefSeq" id="XP_068138890.1">
    <property type="nucleotide sequence ID" value="XM_068282789.1"/>
</dbReference>
<protein>
    <submittedName>
        <fullName evidence="1">Uncharacterized protein</fullName>
    </submittedName>
</protein>
<organism evidence="1 2">
    <name type="scientific">Yarrowia lipolytica</name>
    <name type="common">Candida lipolytica</name>
    <dbReference type="NCBI Taxonomy" id="4952"/>
    <lineage>
        <taxon>Eukaryota</taxon>
        <taxon>Fungi</taxon>
        <taxon>Dikarya</taxon>
        <taxon>Ascomycota</taxon>
        <taxon>Saccharomycotina</taxon>
        <taxon>Dipodascomycetes</taxon>
        <taxon>Dipodascales</taxon>
        <taxon>Dipodascales incertae sedis</taxon>
        <taxon>Yarrowia</taxon>
    </lineage>
</organism>
<proteinExistence type="predicted"/>
<gene>
    <name evidence="1" type="ORF">YALI1_D25831g</name>
</gene>
<dbReference type="Proteomes" id="UP000182444">
    <property type="component" value="Chromosome 1D"/>
</dbReference>
<dbReference type="EMBL" id="CP017556">
    <property type="protein sequence ID" value="AOW04362.1"/>
    <property type="molecule type" value="Genomic_DNA"/>
</dbReference>
<accession>A0A1D8NFF2</accession>
<dbReference type="AlphaFoldDB" id="A0A1D8NFF2"/>
<evidence type="ECO:0000313" key="1">
    <source>
        <dbReference type="EMBL" id="AOW04362.1"/>
    </source>
</evidence>
<dbReference type="VEuPathDB" id="FungiDB:YALI1_D25831g"/>
<evidence type="ECO:0000313" key="2">
    <source>
        <dbReference type="Proteomes" id="UP000182444"/>
    </source>
</evidence>
<name>A0A1D8NFF2_YARLL</name>